<dbReference type="AlphaFoldDB" id="A0A318HQA7"/>
<evidence type="ECO:0000256" key="5">
    <source>
        <dbReference type="ARBA" id="ARBA00023077"/>
    </source>
</evidence>
<name>A0A318HQA7_9BACT</name>
<reference evidence="12 13" key="1">
    <citation type="submission" date="2018-05" db="EMBL/GenBank/DDBJ databases">
        <title>Genomic Encyclopedia of Type Strains, Phase I: the one thousand microbial genomes (KMG-I) project.</title>
        <authorList>
            <person name="Kyrpides N."/>
        </authorList>
    </citation>
    <scope>NUCLEOTIDE SEQUENCE [LARGE SCALE GENOMIC DNA]</scope>
    <source>
        <strain evidence="12 13">DSM 15611</strain>
    </source>
</reference>
<evidence type="ECO:0000259" key="10">
    <source>
        <dbReference type="Pfam" id="PF00593"/>
    </source>
</evidence>
<dbReference type="Gene3D" id="2.40.170.20">
    <property type="entry name" value="TonB-dependent receptor, beta-barrel domain"/>
    <property type="match status" value="1"/>
</dbReference>
<evidence type="ECO:0000259" key="11">
    <source>
        <dbReference type="Pfam" id="PF07715"/>
    </source>
</evidence>
<evidence type="ECO:0000256" key="2">
    <source>
        <dbReference type="ARBA" id="ARBA00022448"/>
    </source>
</evidence>
<dbReference type="SUPFAM" id="SSF56935">
    <property type="entry name" value="Porins"/>
    <property type="match status" value="1"/>
</dbReference>
<feature type="domain" description="TonB-dependent receptor plug" evidence="11">
    <location>
        <begin position="114"/>
        <end position="230"/>
    </location>
</feature>
<dbReference type="InterPro" id="IPR000531">
    <property type="entry name" value="Beta-barrel_TonB"/>
</dbReference>
<evidence type="ECO:0000313" key="13">
    <source>
        <dbReference type="Proteomes" id="UP000248314"/>
    </source>
</evidence>
<keyword evidence="13" id="KW-1185">Reference proteome</keyword>
<evidence type="ECO:0000256" key="6">
    <source>
        <dbReference type="ARBA" id="ARBA00023136"/>
    </source>
</evidence>
<dbReference type="Pfam" id="PF00593">
    <property type="entry name" value="TonB_dep_Rec_b-barrel"/>
    <property type="match status" value="1"/>
</dbReference>
<dbReference type="Pfam" id="PF07715">
    <property type="entry name" value="Plug"/>
    <property type="match status" value="1"/>
</dbReference>
<dbReference type="InterPro" id="IPR037066">
    <property type="entry name" value="Plug_dom_sf"/>
</dbReference>
<evidence type="ECO:0000256" key="8">
    <source>
        <dbReference type="PROSITE-ProRule" id="PRU01360"/>
    </source>
</evidence>
<comment type="subcellular location">
    <subcellularLocation>
        <location evidence="1 8">Cell outer membrane</location>
        <topology evidence="1 8">Multi-pass membrane protein</topology>
    </subcellularLocation>
</comment>
<dbReference type="Pfam" id="PF13715">
    <property type="entry name" value="CarbopepD_reg_2"/>
    <property type="match status" value="1"/>
</dbReference>
<keyword evidence="12" id="KW-0675">Receptor</keyword>
<dbReference type="InterPro" id="IPR036942">
    <property type="entry name" value="Beta-barrel_TonB_sf"/>
</dbReference>
<evidence type="ECO:0000256" key="9">
    <source>
        <dbReference type="RuleBase" id="RU003357"/>
    </source>
</evidence>
<evidence type="ECO:0000256" key="4">
    <source>
        <dbReference type="ARBA" id="ARBA00022692"/>
    </source>
</evidence>
<dbReference type="Gene3D" id="2.60.40.1120">
    <property type="entry name" value="Carboxypeptidase-like, regulatory domain"/>
    <property type="match status" value="1"/>
</dbReference>
<comment type="similarity">
    <text evidence="8 9">Belongs to the TonB-dependent receptor family.</text>
</comment>
<protein>
    <submittedName>
        <fullName evidence="12">TonB-dependent SusC/RagA subfamily outer membrane receptor</fullName>
    </submittedName>
</protein>
<comment type="caution">
    <text evidence="12">The sequence shown here is derived from an EMBL/GenBank/DDBJ whole genome shotgun (WGS) entry which is preliminary data.</text>
</comment>
<keyword evidence="6 8" id="KW-0472">Membrane</keyword>
<keyword evidence="3 8" id="KW-1134">Transmembrane beta strand</keyword>
<dbReference type="STRING" id="1122991.GCA_000613445_00653"/>
<keyword evidence="4 8" id="KW-0812">Transmembrane</keyword>
<feature type="domain" description="TonB-dependent receptor-like beta-barrel" evidence="10">
    <location>
        <begin position="357"/>
        <end position="787"/>
    </location>
</feature>
<keyword evidence="2 8" id="KW-0813">Transport</keyword>
<dbReference type="PROSITE" id="PS52016">
    <property type="entry name" value="TONB_DEPENDENT_REC_3"/>
    <property type="match status" value="1"/>
</dbReference>
<dbReference type="Proteomes" id="UP000248314">
    <property type="component" value="Unassembled WGS sequence"/>
</dbReference>
<dbReference type="Gene3D" id="2.170.130.10">
    <property type="entry name" value="TonB-dependent receptor, plug domain"/>
    <property type="match status" value="1"/>
</dbReference>
<evidence type="ECO:0000256" key="7">
    <source>
        <dbReference type="ARBA" id="ARBA00023237"/>
    </source>
</evidence>
<evidence type="ECO:0000313" key="12">
    <source>
        <dbReference type="EMBL" id="PXX20106.1"/>
    </source>
</evidence>
<accession>A0A318HQA7</accession>
<keyword evidence="7 8" id="KW-0998">Cell outer membrane</keyword>
<gene>
    <name evidence="12" type="ORF">EJ73_02296</name>
</gene>
<proteinExistence type="inferred from homology"/>
<organism evidence="12 13">
    <name type="scientific">Hoylesella shahii DSM 15611 = JCM 12083</name>
    <dbReference type="NCBI Taxonomy" id="1122991"/>
    <lineage>
        <taxon>Bacteria</taxon>
        <taxon>Pseudomonadati</taxon>
        <taxon>Bacteroidota</taxon>
        <taxon>Bacteroidia</taxon>
        <taxon>Bacteroidales</taxon>
        <taxon>Prevotellaceae</taxon>
        <taxon>Hoylesella</taxon>
    </lineage>
</organism>
<dbReference type="InterPro" id="IPR039426">
    <property type="entry name" value="TonB-dep_rcpt-like"/>
</dbReference>
<dbReference type="NCBIfam" id="TIGR04057">
    <property type="entry name" value="SusC_RagA_signa"/>
    <property type="match status" value="1"/>
</dbReference>
<dbReference type="InterPro" id="IPR012910">
    <property type="entry name" value="Plug_dom"/>
</dbReference>
<evidence type="ECO:0000256" key="3">
    <source>
        <dbReference type="ARBA" id="ARBA00022452"/>
    </source>
</evidence>
<dbReference type="InterPro" id="IPR008969">
    <property type="entry name" value="CarboxyPept-like_regulatory"/>
</dbReference>
<dbReference type="InterPro" id="IPR023997">
    <property type="entry name" value="TonB-dep_OMP_SusC/RagA_CS"/>
</dbReference>
<dbReference type="GO" id="GO:0009279">
    <property type="term" value="C:cell outer membrane"/>
    <property type="evidence" value="ECO:0007669"/>
    <property type="project" value="UniProtKB-SubCell"/>
</dbReference>
<evidence type="ECO:0000256" key="1">
    <source>
        <dbReference type="ARBA" id="ARBA00004571"/>
    </source>
</evidence>
<keyword evidence="5 9" id="KW-0798">TonB box</keyword>
<dbReference type="SUPFAM" id="SSF49464">
    <property type="entry name" value="Carboxypeptidase regulatory domain-like"/>
    <property type="match status" value="1"/>
</dbReference>
<dbReference type="EMBL" id="QJJX01000033">
    <property type="protein sequence ID" value="PXX20106.1"/>
    <property type="molecule type" value="Genomic_DNA"/>
</dbReference>
<sequence length="928" mass="101951">MLCTLATLFCGAMAQNIVSGIVLDAETKEPLIGAVIAKPNGEKTVSDMNGEFKINAKQGDKLNVTYVGYENKEVNIANTQQNTVVALTKGVMLKEVNVVASIASARNKKAIGADVAHLDATKLLDKGQASNLSDLLDGRVSGMQMFQSNGKVGMPIRFNVRSGATLSMDRDPIVYIDGVRYNNSHTSDINTAQDAMSALNDLPMDDIASIDIIKGPAAAASYGAEAANGVIVITTKRQSTANAERGKLSASAKVSVGWSTKAREYTQFVNNTDINNFFVTGHNASAYASFTKNFAPGNQLFFSLNENHTGGIVPGNKDVRHALRAAYDLKQGAFALNLAVGYVNGNISIPQTAQGRNDAIWNLMRAQKPWGYVSERTWRAMKWKYDNDRLTASLRLAYVLPYDIKLETQMGMDLNHIEGLYSLPYGYLLGTNDEGAKTLSNRRNQNITWDWKASRQFELAPKWHLTATLLSQIVQRRETMNKTIASIFPADIDNIAAAAQRSVEETSFEQRTWGVYGEAFLNYDNRLFVNAGLRRDASNLIGRNVASIYYPSLSVAYNMGNAKVRTAYGESGRLPYPTDAFTYYQVKGMSAYGPLLVPGQKGNDNIRPERMREIEAGLDWTPARHQLGLTAYAQLTTDAIIYTPLLSSNGWIGNEPHNVGRVNGWGVELSWNWKAWQNASKTADLNIFVTANYQGNRVMDTGGVDIENLPNVLKEGQPAYAFYYKEVTGAKYDATGKYIGASESDEYHYLGKPFPDFNGAFGFELRLLSNLTLSTKFNWALGASVYNQSFYNTAGLGDNLKKREDLRAQLAAETIGTEAYRNVAEQLARTERSRANYVEKADFLRLSSISLGYNANALAQRLTKGAVKGAKLLFTAQNLLLFTNYSGIEPQVEANGGTRQTRGMGSLSRDVTNAPSAKTFTGTLQIEF</sequence>